<evidence type="ECO:0000313" key="3">
    <source>
        <dbReference type="Proteomes" id="UP000214746"/>
    </source>
</evidence>
<reference evidence="2" key="1">
    <citation type="submission" date="2018-06" db="EMBL/GenBank/DDBJ databases">
        <title>Paenibacillus xerothermodurans sp. nov. an extremely dry heat resistant spore forming bacterium isolated from the soil of Cape Canaveral, Florida.</title>
        <authorList>
            <person name="Seuylemezian A."/>
            <person name="Kaur N."/>
            <person name="Patil P."/>
            <person name="Patil P."/>
            <person name="Mayilraj S."/>
            <person name="Vaishampayan P."/>
        </authorList>
    </citation>
    <scope>NUCLEOTIDE SEQUENCE [LARGE SCALE GENOMIC DNA]</scope>
    <source>
        <strain evidence="2">ATCC 27380</strain>
    </source>
</reference>
<comment type="caution">
    <text evidence="2">The sequence shown here is derived from an EMBL/GenBank/DDBJ whole genome shotgun (WGS) entry which is preliminary data.</text>
</comment>
<accession>A0A2W1N5B8</accession>
<keyword evidence="1" id="KW-1133">Transmembrane helix</keyword>
<evidence type="ECO:0000256" key="1">
    <source>
        <dbReference type="SAM" id="Phobius"/>
    </source>
</evidence>
<organism evidence="2 3">
    <name type="scientific">Paenibacillus xerothermodurans</name>
    <dbReference type="NCBI Taxonomy" id="1977292"/>
    <lineage>
        <taxon>Bacteria</taxon>
        <taxon>Bacillati</taxon>
        <taxon>Bacillota</taxon>
        <taxon>Bacilli</taxon>
        <taxon>Bacillales</taxon>
        <taxon>Paenibacillaceae</taxon>
        <taxon>Paenibacillus</taxon>
    </lineage>
</organism>
<dbReference type="RefSeq" id="WP_089201322.1">
    <property type="nucleotide sequence ID" value="NZ_NHRJ02000015.1"/>
</dbReference>
<evidence type="ECO:0000313" key="2">
    <source>
        <dbReference type="EMBL" id="PZE19577.1"/>
    </source>
</evidence>
<dbReference type="Proteomes" id="UP000214746">
    <property type="component" value="Unassembled WGS sequence"/>
</dbReference>
<gene>
    <name evidence="2" type="ORF">CBW46_017835</name>
</gene>
<keyword evidence="3" id="KW-1185">Reference proteome</keyword>
<sequence>MTKEQTAVEQREGLGNGVTRYDTMAGVKGRKNSTGLPPYTVGRIISLIGVYAFAIYLLYSFISGMLASFK</sequence>
<dbReference type="EMBL" id="NHRJ02000015">
    <property type="protein sequence ID" value="PZE19577.1"/>
    <property type="molecule type" value="Genomic_DNA"/>
</dbReference>
<dbReference type="AlphaFoldDB" id="A0A2W1N5B8"/>
<keyword evidence="1" id="KW-0472">Membrane</keyword>
<name>A0A2W1N5B8_PAEXE</name>
<proteinExistence type="predicted"/>
<feature type="transmembrane region" description="Helical" evidence="1">
    <location>
        <begin position="44"/>
        <end position="69"/>
    </location>
</feature>
<keyword evidence="1" id="KW-0812">Transmembrane</keyword>
<protein>
    <submittedName>
        <fullName evidence="2">Uncharacterized protein</fullName>
    </submittedName>
</protein>